<keyword evidence="3" id="KW-1185">Reference proteome</keyword>
<accession>A0A239K364</accession>
<gene>
    <name evidence="2" type="ORF">SAMN05443665_1016151</name>
</gene>
<keyword evidence="1" id="KW-1133">Transmembrane helix</keyword>
<evidence type="ECO:0000256" key="1">
    <source>
        <dbReference type="SAM" id="Phobius"/>
    </source>
</evidence>
<evidence type="ECO:0000313" key="2">
    <source>
        <dbReference type="EMBL" id="SNT12545.1"/>
    </source>
</evidence>
<dbReference type="AlphaFoldDB" id="A0A239K364"/>
<feature type="transmembrane region" description="Helical" evidence="1">
    <location>
        <begin position="20"/>
        <end position="39"/>
    </location>
</feature>
<keyword evidence="1" id="KW-0472">Membrane</keyword>
<feature type="transmembrane region" description="Helical" evidence="1">
    <location>
        <begin position="150"/>
        <end position="172"/>
    </location>
</feature>
<organism evidence="2 3">
    <name type="scientific">Actinomadura meyerae</name>
    <dbReference type="NCBI Taxonomy" id="240840"/>
    <lineage>
        <taxon>Bacteria</taxon>
        <taxon>Bacillati</taxon>
        <taxon>Actinomycetota</taxon>
        <taxon>Actinomycetes</taxon>
        <taxon>Streptosporangiales</taxon>
        <taxon>Thermomonosporaceae</taxon>
        <taxon>Actinomadura</taxon>
    </lineage>
</organism>
<dbReference type="OrthoDB" id="3465195at2"/>
<name>A0A239K364_9ACTN</name>
<dbReference type="Proteomes" id="UP000198318">
    <property type="component" value="Unassembled WGS sequence"/>
</dbReference>
<reference evidence="2 3" key="1">
    <citation type="submission" date="2017-06" db="EMBL/GenBank/DDBJ databases">
        <authorList>
            <person name="Kim H.J."/>
            <person name="Triplett B.A."/>
        </authorList>
    </citation>
    <scope>NUCLEOTIDE SEQUENCE [LARGE SCALE GENOMIC DNA]</scope>
    <source>
        <strain evidence="2 3">DSM 44715</strain>
    </source>
</reference>
<keyword evidence="1" id="KW-0812">Transmembrane</keyword>
<dbReference type="RefSeq" id="WP_143228035.1">
    <property type="nucleotide sequence ID" value="NZ_FZOR01000016.1"/>
</dbReference>
<evidence type="ECO:0000313" key="3">
    <source>
        <dbReference type="Proteomes" id="UP000198318"/>
    </source>
</evidence>
<protein>
    <submittedName>
        <fullName evidence="2">Uncharacterized protein</fullName>
    </submittedName>
</protein>
<dbReference type="EMBL" id="FZOR01000016">
    <property type="protein sequence ID" value="SNT12545.1"/>
    <property type="molecule type" value="Genomic_DNA"/>
</dbReference>
<proteinExistence type="predicted"/>
<sequence length="308" mass="33432">MPKKVTYRYRVPFATSWRSYLVPVGPLALLVLLTALFWGTHHALLTASTVDAVRPGSVPGDGRAVLWVDEGLRYRVHVIASAEDPGTCVLSGPKGTYPVILDRARHGGDEAEIKGYRWVGAFRAPATDYVAVACDRSSEALRIKVDAPGAGLLVALLVLWPLVLIWAVVKLWRIRRQQTSRTLTRRPSDPPARAPSAAIAAGDPTQTTVYFRNGTFVPAGTREPDEAVAFAGERLAAPRDPHDFRTGPASDGGRLILFPDLTVYLAPGEIKHTETADLGRQALAKIRLDARTPEVARVRPAEDLAARA</sequence>